<protein>
    <submittedName>
        <fullName evidence="1">Uncharacterized protein</fullName>
    </submittedName>
</protein>
<dbReference type="KEGG" id="vg:54981273"/>
<evidence type="ECO:0000313" key="1">
    <source>
        <dbReference type="EMBL" id="ASP46253.1"/>
    </source>
</evidence>
<dbReference type="GeneID" id="54981273"/>
<dbReference type="Proteomes" id="UP000222540">
    <property type="component" value="Segment"/>
</dbReference>
<organism evidence="1 2">
    <name type="scientific">Marinomonas phage CB5A</name>
    <dbReference type="NCBI Taxonomy" id="2022859"/>
    <lineage>
        <taxon>Viruses</taxon>
        <taxon>Duplodnaviria</taxon>
        <taxon>Heunggongvirae</taxon>
        <taxon>Uroviricota</taxon>
        <taxon>Caudoviricetes</taxon>
        <taxon>Autographivirales</taxon>
        <taxon>Autosignataviridae</taxon>
        <taxon>Colwellvirinae</taxon>
        <taxon>Murciavirus</taxon>
        <taxon>Murciavirus CB5A</taxon>
    </lineage>
</organism>
<sequence length="79" mass="9417">MEYGELLKYYCNIGEAKPITTSIAYNCWPERRQISERRRRFMGLLKKRNPIIYNHFLYGAPLTNIQKDELSTISRNFKG</sequence>
<proteinExistence type="predicted"/>
<accession>A0A222G3U4</accession>
<reference evidence="1 2" key="1">
    <citation type="submission" date="2017-07" db="EMBL/GenBank/DDBJ databases">
        <title>Complete genome sequence of the Marinomonas phage CB5A.</title>
        <authorList>
            <person name="Lucas-Elio P."/>
            <person name="Aroca-Crevillen A."/>
            <person name="Garcia-Guillen I.M."/>
            <person name="Silas S."/>
            <person name="Fire A.Z."/>
            <person name="Sanchez-Amat A."/>
        </authorList>
    </citation>
    <scope>NUCLEOTIDE SEQUENCE [LARGE SCALE GENOMIC DNA]</scope>
</reference>
<evidence type="ECO:0000313" key="2">
    <source>
        <dbReference type="Proteomes" id="UP000222540"/>
    </source>
</evidence>
<dbReference type="EMBL" id="MF481197">
    <property type="protein sequence ID" value="ASP46253.1"/>
    <property type="molecule type" value="Genomic_DNA"/>
</dbReference>
<name>A0A222G3U4_9CAUD</name>
<dbReference type="RefSeq" id="YP_009791104.1">
    <property type="nucleotide sequence ID" value="NC_047836.1"/>
</dbReference>